<comment type="caution">
    <text evidence="2">The sequence shown here is derived from an EMBL/GenBank/DDBJ whole genome shotgun (WGS) entry which is preliminary data.</text>
</comment>
<evidence type="ECO:0000256" key="1">
    <source>
        <dbReference type="SAM" id="MobiDB-lite"/>
    </source>
</evidence>
<gene>
    <name evidence="2" type="ORF">L195_g035692</name>
</gene>
<dbReference type="AlphaFoldDB" id="A0A2K3LME1"/>
<name>A0A2K3LME1_TRIPR</name>
<organism evidence="2 3">
    <name type="scientific">Trifolium pratense</name>
    <name type="common">Red clover</name>
    <dbReference type="NCBI Taxonomy" id="57577"/>
    <lineage>
        <taxon>Eukaryota</taxon>
        <taxon>Viridiplantae</taxon>
        <taxon>Streptophyta</taxon>
        <taxon>Embryophyta</taxon>
        <taxon>Tracheophyta</taxon>
        <taxon>Spermatophyta</taxon>
        <taxon>Magnoliopsida</taxon>
        <taxon>eudicotyledons</taxon>
        <taxon>Gunneridae</taxon>
        <taxon>Pentapetalae</taxon>
        <taxon>rosids</taxon>
        <taxon>fabids</taxon>
        <taxon>Fabales</taxon>
        <taxon>Fabaceae</taxon>
        <taxon>Papilionoideae</taxon>
        <taxon>50 kb inversion clade</taxon>
        <taxon>NPAAA clade</taxon>
        <taxon>Hologalegina</taxon>
        <taxon>IRL clade</taxon>
        <taxon>Trifolieae</taxon>
        <taxon>Trifolium</taxon>
    </lineage>
</organism>
<dbReference type="EMBL" id="ASHM01036453">
    <property type="protein sequence ID" value="PNX79705.1"/>
    <property type="molecule type" value="Genomic_DNA"/>
</dbReference>
<evidence type="ECO:0000313" key="2">
    <source>
        <dbReference type="EMBL" id="PNX79705.1"/>
    </source>
</evidence>
<accession>A0A2K3LME1</accession>
<reference evidence="2 3" key="1">
    <citation type="journal article" date="2014" name="Am. J. Bot.">
        <title>Genome assembly and annotation for red clover (Trifolium pratense; Fabaceae).</title>
        <authorList>
            <person name="Istvanek J."/>
            <person name="Jaros M."/>
            <person name="Krenek A."/>
            <person name="Repkova J."/>
        </authorList>
    </citation>
    <scope>NUCLEOTIDE SEQUENCE [LARGE SCALE GENOMIC DNA]</scope>
    <source>
        <strain evidence="3">cv. Tatra</strain>
        <tissue evidence="2">Young leaves</tissue>
    </source>
</reference>
<sequence>MSRCHVFYAIMRGEPIRVGELIARSIKRMIASRDTVIGHPFVITTLCQARGVPLYEDINMITGPERPLGRTYFQKAVRDLEAAQAAAPAPAPAPGPQHQEQHQPPPHIPQHQFTDYELGMAATTYVQHADLTRHFQRQTTRLLEHQTHVQDTWTERRQTHHPRPQYASDGEIDWMVDETYDSLTPDAATQFFSASGSSSHPGQ</sequence>
<feature type="region of interest" description="Disordered" evidence="1">
    <location>
        <begin position="83"/>
        <end position="111"/>
    </location>
</feature>
<reference evidence="2 3" key="2">
    <citation type="journal article" date="2017" name="Front. Plant Sci.">
        <title>Gene Classification and Mining of Molecular Markers Useful in Red Clover (Trifolium pratense) Breeding.</title>
        <authorList>
            <person name="Istvanek J."/>
            <person name="Dluhosova J."/>
            <person name="Dluhos P."/>
            <person name="Patkova L."/>
            <person name="Nedelnik J."/>
            <person name="Repkova J."/>
        </authorList>
    </citation>
    <scope>NUCLEOTIDE SEQUENCE [LARGE SCALE GENOMIC DNA]</scope>
    <source>
        <strain evidence="3">cv. Tatra</strain>
        <tissue evidence="2">Young leaves</tissue>
    </source>
</reference>
<protein>
    <submittedName>
        <fullName evidence="2">Uncharacterized protein</fullName>
    </submittedName>
</protein>
<evidence type="ECO:0000313" key="3">
    <source>
        <dbReference type="Proteomes" id="UP000236291"/>
    </source>
</evidence>
<proteinExistence type="predicted"/>
<dbReference type="Proteomes" id="UP000236291">
    <property type="component" value="Unassembled WGS sequence"/>
</dbReference>